<reference evidence="1" key="1">
    <citation type="submission" date="2021-08" db="EMBL/GenBank/DDBJ databases">
        <title>The first chromosome-level gecko genome reveals the dynamic sex chromosomes of Neotropical dwarf geckos (Sphaerodactylidae: Sphaerodactylus).</title>
        <authorList>
            <person name="Pinto B.J."/>
            <person name="Keating S.E."/>
            <person name="Gamble T."/>
        </authorList>
    </citation>
    <scope>NUCLEOTIDE SEQUENCE</scope>
    <source>
        <strain evidence="1">TG3544</strain>
    </source>
</reference>
<gene>
    <name evidence="1" type="ORF">K3G42_011211</name>
</gene>
<protein>
    <submittedName>
        <fullName evidence="1">Uncharacterized protein</fullName>
    </submittedName>
</protein>
<accession>A0ACB8EDV0</accession>
<dbReference type="Proteomes" id="UP000827872">
    <property type="component" value="Linkage Group LG16"/>
</dbReference>
<organism evidence="1 2">
    <name type="scientific">Sphaerodactylus townsendi</name>
    <dbReference type="NCBI Taxonomy" id="933632"/>
    <lineage>
        <taxon>Eukaryota</taxon>
        <taxon>Metazoa</taxon>
        <taxon>Chordata</taxon>
        <taxon>Craniata</taxon>
        <taxon>Vertebrata</taxon>
        <taxon>Euteleostomi</taxon>
        <taxon>Lepidosauria</taxon>
        <taxon>Squamata</taxon>
        <taxon>Bifurcata</taxon>
        <taxon>Gekkota</taxon>
        <taxon>Sphaerodactylidae</taxon>
        <taxon>Sphaerodactylus</taxon>
    </lineage>
</organism>
<name>A0ACB8EDV0_9SAUR</name>
<keyword evidence="2" id="KW-1185">Reference proteome</keyword>
<proteinExistence type="predicted"/>
<dbReference type="EMBL" id="CM037629">
    <property type="protein sequence ID" value="KAH7990771.1"/>
    <property type="molecule type" value="Genomic_DNA"/>
</dbReference>
<evidence type="ECO:0000313" key="1">
    <source>
        <dbReference type="EMBL" id="KAH7990771.1"/>
    </source>
</evidence>
<evidence type="ECO:0000313" key="2">
    <source>
        <dbReference type="Proteomes" id="UP000827872"/>
    </source>
</evidence>
<comment type="caution">
    <text evidence="1">The sequence shown here is derived from an EMBL/GenBank/DDBJ whole genome shotgun (WGS) entry which is preliminary data.</text>
</comment>
<sequence length="148" mass="17561">MRPRLSGYVTTATVIYNLERSVLLGSTQAKINSRRIKIPLSLCQQLVWVLFFVSLLFQEKSLLQRLGIYWNRFLRSQQDRNCLQMKRSHSRKIVMAEPDAFPWQLVTEMGKFAKSIILFFKEQSRHIYIYELTLFTCELDFSFLSIIK</sequence>